<organism evidence="2 3">
    <name type="scientific">Cladophialophora chaetospira</name>
    <dbReference type="NCBI Taxonomy" id="386627"/>
    <lineage>
        <taxon>Eukaryota</taxon>
        <taxon>Fungi</taxon>
        <taxon>Dikarya</taxon>
        <taxon>Ascomycota</taxon>
        <taxon>Pezizomycotina</taxon>
        <taxon>Eurotiomycetes</taxon>
        <taxon>Chaetothyriomycetidae</taxon>
        <taxon>Chaetothyriales</taxon>
        <taxon>Herpotrichiellaceae</taxon>
        <taxon>Cladophialophora</taxon>
    </lineage>
</organism>
<reference evidence="2" key="1">
    <citation type="submission" date="2022-10" db="EMBL/GenBank/DDBJ databases">
        <title>Culturing micro-colonial fungi from biological soil crusts in the Mojave desert and describing Neophaeococcomyces mojavensis, and introducing the new genera and species Taxawa tesnikishii.</title>
        <authorList>
            <person name="Kurbessoian T."/>
            <person name="Stajich J.E."/>
        </authorList>
    </citation>
    <scope>NUCLEOTIDE SEQUENCE</scope>
    <source>
        <strain evidence="2">TK_41</strain>
    </source>
</reference>
<keyword evidence="3" id="KW-1185">Reference proteome</keyword>
<dbReference type="Proteomes" id="UP001172673">
    <property type="component" value="Unassembled WGS sequence"/>
</dbReference>
<accession>A0AA38WWC9</accession>
<evidence type="ECO:0000259" key="1">
    <source>
        <dbReference type="Pfam" id="PF00135"/>
    </source>
</evidence>
<comment type="caution">
    <text evidence="2">The sequence shown here is derived from an EMBL/GenBank/DDBJ whole genome shotgun (WGS) entry which is preliminary data.</text>
</comment>
<name>A0AA38WWC9_9EURO</name>
<dbReference type="AlphaFoldDB" id="A0AA38WWC9"/>
<evidence type="ECO:0000313" key="2">
    <source>
        <dbReference type="EMBL" id="KAJ9602327.1"/>
    </source>
</evidence>
<gene>
    <name evidence="2" type="ORF">H2200_013182</name>
</gene>
<feature type="domain" description="Carboxylesterase type B" evidence="1">
    <location>
        <begin position="16"/>
        <end position="285"/>
    </location>
</feature>
<dbReference type="PANTHER" id="PTHR43142:SF5">
    <property type="entry name" value="CARBOXYLIC ESTER HYDROLASE"/>
    <property type="match status" value="1"/>
</dbReference>
<dbReference type="InterPro" id="IPR029058">
    <property type="entry name" value="AB_hydrolase_fold"/>
</dbReference>
<dbReference type="Gene3D" id="3.40.50.1820">
    <property type="entry name" value="alpha/beta hydrolase"/>
    <property type="match status" value="2"/>
</dbReference>
<dbReference type="Pfam" id="PF00135">
    <property type="entry name" value="COesterase"/>
    <property type="match status" value="1"/>
</dbReference>
<dbReference type="SUPFAM" id="SSF53474">
    <property type="entry name" value="alpha/beta-Hydrolases"/>
    <property type="match status" value="1"/>
</dbReference>
<dbReference type="PANTHER" id="PTHR43142">
    <property type="entry name" value="CARBOXYLIC ESTER HYDROLASE"/>
    <property type="match status" value="1"/>
</dbReference>
<proteinExistence type="predicted"/>
<dbReference type="GO" id="GO:0016787">
    <property type="term" value="F:hydrolase activity"/>
    <property type="evidence" value="ECO:0007669"/>
    <property type="project" value="UniProtKB-KW"/>
</dbReference>
<dbReference type="InterPro" id="IPR002018">
    <property type="entry name" value="CarbesteraseB"/>
</dbReference>
<sequence length="565" mass="63179">MATSLTTYTHDHPLLGPLTGRLTHSYSTEIVHFRSIPYATVRARFKPSTPLTSIPRDFDHRPYRDFTTYGAACPQAACEIVADGSGSGMGGKFHTAYGGPLEDDVSIWFDDLRCTNLSLAVPKGLLSGGKKVPVLVYVHGGGMAEGVGHVDGLHAGVRLAGLGAKEGMETVVVNIGYRLNWFGFLTCDDVLQEAKEESRRGGGEVFNQGLHDQQKAFRWLKRFVAGFGGDPEDITAFGESAGSISLTYHLCGSEALFRRVILMSSGIWGQSTFEEKEQHYNLLLQGAGIQAETGEERLAALTRMDGITLGKIGPAMGHVLPYCREDRARGAMFDRGEPLYANQFDLKVDLNRFLASVRTVMGNRPLVDDVLVLYEELSESTPWALAWPEIARFLGDVYITEVMHTLAEELSKAGKRVYQYTFALTNPWPGSDCSYVTGHHFAEILFIFLTLTERYPKGRDKFLQRQAEETARRWIAFAHGKEPWTPYRSPEGMVAVCDDLVGWSTRTKQEDTRISEQQPWGTRRYKATELIRKIWREMEEEEGAEAVEEARKHWLTHLSELLAPK</sequence>
<evidence type="ECO:0000313" key="3">
    <source>
        <dbReference type="Proteomes" id="UP001172673"/>
    </source>
</evidence>
<protein>
    <recommendedName>
        <fullName evidence="1">Carboxylesterase type B domain-containing protein</fullName>
    </recommendedName>
</protein>
<dbReference type="EMBL" id="JAPDRK010000027">
    <property type="protein sequence ID" value="KAJ9602327.1"/>
    <property type="molecule type" value="Genomic_DNA"/>
</dbReference>